<evidence type="ECO:0000313" key="2">
    <source>
        <dbReference type="Proteomes" id="UP001567538"/>
    </source>
</evidence>
<evidence type="ECO:0000313" key="1">
    <source>
        <dbReference type="EMBL" id="KAL1538176.1"/>
    </source>
</evidence>
<organism evidence="1 2">
    <name type="scientific">Salvia divinorum</name>
    <name type="common">Maria pastora</name>
    <name type="synonym">Diviner's sage</name>
    <dbReference type="NCBI Taxonomy" id="28513"/>
    <lineage>
        <taxon>Eukaryota</taxon>
        <taxon>Viridiplantae</taxon>
        <taxon>Streptophyta</taxon>
        <taxon>Embryophyta</taxon>
        <taxon>Tracheophyta</taxon>
        <taxon>Spermatophyta</taxon>
        <taxon>Magnoliopsida</taxon>
        <taxon>eudicotyledons</taxon>
        <taxon>Gunneridae</taxon>
        <taxon>Pentapetalae</taxon>
        <taxon>asterids</taxon>
        <taxon>lamiids</taxon>
        <taxon>Lamiales</taxon>
        <taxon>Lamiaceae</taxon>
        <taxon>Nepetoideae</taxon>
        <taxon>Mentheae</taxon>
        <taxon>Salviinae</taxon>
        <taxon>Salvia</taxon>
        <taxon>Salvia subgen. Calosphace</taxon>
    </lineage>
</organism>
<dbReference type="Proteomes" id="UP001567538">
    <property type="component" value="Unassembled WGS sequence"/>
</dbReference>
<comment type="caution">
    <text evidence="1">The sequence shown here is derived from an EMBL/GenBank/DDBJ whole genome shotgun (WGS) entry which is preliminary data.</text>
</comment>
<reference evidence="1 2" key="1">
    <citation type="submission" date="2024-06" db="EMBL/GenBank/DDBJ databases">
        <title>A chromosome level genome sequence of Diviner's sage (Salvia divinorum).</title>
        <authorList>
            <person name="Ford S.A."/>
            <person name="Ro D.-K."/>
            <person name="Ness R.W."/>
            <person name="Phillips M.A."/>
        </authorList>
    </citation>
    <scope>NUCLEOTIDE SEQUENCE [LARGE SCALE GENOMIC DNA]</scope>
    <source>
        <strain evidence="1">SAF-2024a</strain>
        <tissue evidence="1">Leaf</tissue>
    </source>
</reference>
<protein>
    <submittedName>
        <fullName evidence="1">Uncharacterized protein</fullName>
    </submittedName>
</protein>
<sequence>MILRNGCTSLLWNCTSSRLSRIVVQVPLQFSTMPDSDGVLVPPRLNKGYLNPCGKWDILTDAGKDG</sequence>
<dbReference type="EMBL" id="JBEAFC010000010">
    <property type="protein sequence ID" value="KAL1538176.1"/>
    <property type="molecule type" value="Genomic_DNA"/>
</dbReference>
<gene>
    <name evidence="1" type="ORF">AAHA92_26950</name>
</gene>
<dbReference type="AlphaFoldDB" id="A0ABD1G247"/>
<proteinExistence type="predicted"/>
<name>A0ABD1G247_SALDI</name>
<accession>A0ABD1G247</accession>
<keyword evidence="2" id="KW-1185">Reference proteome</keyword>